<protein>
    <recommendedName>
        <fullName evidence="6">C1q domain-containing protein</fullName>
    </recommendedName>
</protein>
<dbReference type="Proteomes" id="UP001497497">
    <property type="component" value="Unassembled WGS sequence"/>
</dbReference>
<dbReference type="InterPro" id="IPR001073">
    <property type="entry name" value="C1q_dom"/>
</dbReference>
<evidence type="ECO:0000256" key="3">
    <source>
        <dbReference type="ARBA" id="ARBA00022729"/>
    </source>
</evidence>
<sequence>MKPSIALLVSAFLIMASHTASGESCDPRLENKTAMPSSEPDKETADAIREITGKLERVLERESLCQDKGAGFATPCFDPVSSQSALSQMCDKIASLETTIYRLTKQVLAIPPLANSNPGHNNPSGGDIDKLKKDVALSRISSLPTASLKRSSAFYASRVNPIPANATRQPVKEYNVTVNTGTGIGFDELNGVYMAPYEGVYHFSLAYKMKPEVDLKAFLVVDNLVLADTSDKEVGQLDVLTSLKIGQQVWTDVTANEVQDEAEVTLTFSGFLID</sequence>
<comment type="subcellular location">
    <subcellularLocation>
        <location evidence="1">Secreted</location>
    </subcellularLocation>
</comment>
<accession>A0AAV2HM31</accession>
<dbReference type="PROSITE" id="PS50871">
    <property type="entry name" value="C1Q"/>
    <property type="match status" value="1"/>
</dbReference>
<feature type="chain" id="PRO_5043326556" description="C1q domain-containing protein" evidence="5">
    <location>
        <begin position="23"/>
        <end position="274"/>
    </location>
</feature>
<keyword evidence="2" id="KW-0964">Secreted</keyword>
<evidence type="ECO:0000313" key="8">
    <source>
        <dbReference type="Proteomes" id="UP001497497"/>
    </source>
</evidence>
<dbReference type="PANTHER" id="PTHR22923">
    <property type="entry name" value="CEREBELLIN-RELATED"/>
    <property type="match status" value="1"/>
</dbReference>
<evidence type="ECO:0000256" key="1">
    <source>
        <dbReference type="ARBA" id="ARBA00004613"/>
    </source>
</evidence>
<dbReference type="AlphaFoldDB" id="A0AAV2HM31"/>
<dbReference type="InterPro" id="IPR050822">
    <property type="entry name" value="Cerebellin_Synaptic_Org"/>
</dbReference>
<organism evidence="7 8">
    <name type="scientific">Lymnaea stagnalis</name>
    <name type="common">Great pond snail</name>
    <name type="synonym">Helix stagnalis</name>
    <dbReference type="NCBI Taxonomy" id="6523"/>
    <lineage>
        <taxon>Eukaryota</taxon>
        <taxon>Metazoa</taxon>
        <taxon>Spiralia</taxon>
        <taxon>Lophotrochozoa</taxon>
        <taxon>Mollusca</taxon>
        <taxon>Gastropoda</taxon>
        <taxon>Heterobranchia</taxon>
        <taxon>Euthyneura</taxon>
        <taxon>Panpulmonata</taxon>
        <taxon>Hygrophila</taxon>
        <taxon>Lymnaeoidea</taxon>
        <taxon>Lymnaeidae</taxon>
        <taxon>Lymnaea</taxon>
    </lineage>
</organism>
<evidence type="ECO:0000256" key="4">
    <source>
        <dbReference type="SAM" id="MobiDB-lite"/>
    </source>
</evidence>
<dbReference type="Gene3D" id="2.60.120.40">
    <property type="match status" value="1"/>
</dbReference>
<dbReference type="SMART" id="SM00110">
    <property type="entry name" value="C1Q"/>
    <property type="match status" value="1"/>
</dbReference>
<gene>
    <name evidence="7" type="ORF">GSLYS_00008465001</name>
</gene>
<evidence type="ECO:0000256" key="2">
    <source>
        <dbReference type="ARBA" id="ARBA00022525"/>
    </source>
</evidence>
<dbReference type="SUPFAM" id="SSF49842">
    <property type="entry name" value="TNF-like"/>
    <property type="match status" value="1"/>
</dbReference>
<proteinExistence type="predicted"/>
<keyword evidence="3 5" id="KW-0732">Signal</keyword>
<evidence type="ECO:0000256" key="5">
    <source>
        <dbReference type="SAM" id="SignalP"/>
    </source>
</evidence>
<evidence type="ECO:0000313" key="7">
    <source>
        <dbReference type="EMBL" id="CAL1534505.1"/>
    </source>
</evidence>
<dbReference type="EMBL" id="CAXITT010000174">
    <property type="protein sequence ID" value="CAL1534505.1"/>
    <property type="molecule type" value="Genomic_DNA"/>
</dbReference>
<dbReference type="PANTHER" id="PTHR22923:SF116">
    <property type="entry name" value="C1Q DOMAIN-CONTAINING PROTEIN"/>
    <property type="match status" value="1"/>
</dbReference>
<feature type="domain" description="C1q" evidence="6">
    <location>
        <begin position="147"/>
        <end position="274"/>
    </location>
</feature>
<dbReference type="InterPro" id="IPR008983">
    <property type="entry name" value="Tumour_necrosis_fac-like_dom"/>
</dbReference>
<dbReference type="Pfam" id="PF00386">
    <property type="entry name" value="C1q"/>
    <property type="match status" value="1"/>
</dbReference>
<keyword evidence="8" id="KW-1185">Reference proteome</keyword>
<evidence type="ECO:0000259" key="6">
    <source>
        <dbReference type="PROSITE" id="PS50871"/>
    </source>
</evidence>
<comment type="caution">
    <text evidence="7">The sequence shown here is derived from an EMBL/GenBank/DDBJ whole genome shotgun (WGS) entry which is preliminary data.</text>
</comment>
<name>A0AAV2HM31_LYMST</name>
<feature type="region of interest" description="Disordered" evidence="4">
    <location>
        <begin position="22"/>
        <end position="44"/>
    </location>
</feature>
<dbReference type="GO" id="GO:0005576">
    <property type="term" value="C:extracellular region"/>
    <property type="evidence" value="ECO:0007669"/>
    <property type="project" value="UniProtKB-SubCell"/>
</dbReference>
<feature type="signal peptide" evidence="5">
    <location>
        <begin position="1"/>
        <end position="22"/>
    </location>
</feature>
<reference evidence="7 8" key="1">
    <citation type="submission" date="2024-04" db="EMBL/GenBank/DDBJ databases">
        <authorList>
            <consortium name="Genoscope - CEA"/>
            <person name="William W."/>
        </authorList>
    </citation>
    <scope>NUCLEOTIDE SEQUENCE [LARGE SCALE GENOMIC DNA]</scope>
</reference>